<organism evidence="2">
    <name type="scientific">Candidatus Methanophaga sp. ANME-1 ERB7</name>
    <dbReference type="NCBI Taxonomy" id="2759913"/>
    <lineage>
        <taxon>Archaea</taxon>
        <taxon>Methanobacteriati</taxon>
        <taxon>Methanobacteriota</taxon>
        <taxon>Stenosarchaea group</taxon>
        <taxon>Methanomicrobia</taxon>
        <taxon>Candidatus Methanophagales</taxon>
        <taxon>Candidatus Methanophagaceae</taxon>
        <taxon>Candidatus Methanophaga</taxon>
    </lineage>
</organism>
<dbReference type="EMBL" id="MT631598">
    <property type="protein sequence ID" value="QNO54901.1"/>
    <property type="molecule type" value="Genomic_DNA"/>
</dbReference>
<dbReference type="PANTHER" id="PTHR34614">
    <property type="match status" value="1"/>
</dbReference>
<name>A0A7G9Z3R7_9EURY</name>
<gene>
    <name evidence="2" type="ORF">PADEGAKA_00003</name>
</gene>
<dbReference type="GO" id="GO:0004803">
    <property type="term" value="F:transposase activity"/>
    <property type="evidence" value="ECO:0007669"/>
    <property type="project" value="InterPro"/>
</dbReference>
<reference evidence="2" key="1">
    <citation type="submission" date="2020-06" db="EMBL/GenBank/DDBJ databases">
        <title>Unique genomic features of the anaerobic methanotrophic archaea.</title>
        <authorList>
            <person name="Chadwick G.L."/>
            <person name="Skennerton C.T."/>
            <person name="Laso-Perez R."/>
            <person name="Leu A.O."/>
            <person name="Speth D.R."/>
            <person name="Yu H."/>
            <person name="Morgan-Lang C."/>
            <person name="Hatzenpichler R."/>
            <person name="Goudeau D."/>
            <person name="Malmstrom R."/>
            <person name="Brazelton W.J."/>
            <person name="Woyke T."/>
            <person name="Hallam S.J."/>
            <person name="Tyson G.W."/>
            <person name="Wegener G."/>
            <person name="Boetius A."/>
            <person name="Orphan V."/>
        </authorList>
    </citation>
    <scope>NUCLEOTIDE SEQUENCE</scope>
</reference>
<dbReference type="PANTHER" id="PTHR34614:SF2">
    <property type="entry name" value="TRANSPOSASE IS4-LIKE DOMAIN-CONTAINING PROTEIN"/>
    <property type="match status" value="1"/>
</dbReference>
<dbReference type="Pfam" id="PF01609">
    <property type="entry name" value="DDE_Tnp_1"/>
    <property type="match status" value="1"/>
</dbReference>
<dbReference type="GO" id="GO:0003677">
    <property type="term" value="F:DNA binding"/>
    <property type="evidence" value="ECO:0007669"/>
    <property type="project" value="InterPro"/>
</dbReference>
<dbReference type="SUPFAM" id="SSF53098">
    <property type="entry name" value="Ribonuclease H-like"/>
    <property type="match status" value="1"/>
</dbReference>
<dbReference type="InterPro" id="IPR012337">
    <property type="entry name" value="RNaseH-like_sf"/>
</dbReference>
<accession>A0A7G9Z3R7</accession>
<feature type="domain" description="Transposase IS4-like" evidence="1">
    <location>
        <begin position="194"/>
        <end position="415"/>
    </location>
</feature>
<dbReference type="GO" id="GO:0006313">
    <property type="term" value="P:DNA transposition"/>
    <property type="evidence" value="ECO:0007669"/>
    <property type="project" value="InterPro"/>
</dbReference>
<proteinExistence type="predicted"/>
<protein>
    <recommendedName>
        <fullName evidence="1">Transposase IS4-like domain-containing protein</fullName>
    </recommendedName>
</protein>
<dbReference type="InterPro" id="IPR002559">
    <property type="entry name" value="Transposase_11"/>
</dbReference>
<sequence length="482" mass="56505">MRNMAEWARKWLENQRHEGKKCLEIKTQGSNYYVYHSTNRYDREIKKGRKVSKYLGKLDKENGFIPKGQNKRAVASPRNITEYGNSMLLHEMMKDIKPLLKEGFPEHWEEICALAMVGVSGNVPLKRAEDAWEKLYNAEEIHPSLNQKNLTRMLREVGVNRDGQNIIFKKLADMSNQLVYDLSSMFSRSMSINQAEKGYNKNKIQLPQINLALLCSADTGLPTMIRSLPGSVKDIKTLYYSINELDIEGKVLLLDRGFFSDGTIKFLGGKKGKKISYVLPARRNSRYYDNRIHFTEYFSYHSRLIKCGKRKYNDFYLYLFEDQDLKLEEQKTLYRKLEERKIDKKKFDVDLKRAGKILIVSDMDVEKQEIYLLLKKREVVEKMFDTYKTVLNADKLYLQNDESVFGHVFIAFLSLYILCKLEQHLKNAKLNHKFTPIDLLYKYSKVYHLEIRGRGIISEVPKKVMDLDEALGLLMFPRTIRS</sequence>
<evidence type="ECO:0000313" key="2">
    <source>
        <dbReference type="EMBL" id="QNO54901.1"/>
    </source>
</evidence>
<evidence type="ECO:0000259" key="1">
    <source>
        <dbReference type="Pfam" id="PF01609"/>
    </source>
</evidence>
<dbReference type="AlphaFoldDB" id="A0A7G9Z3R7"/>